<keyword evidence="4" id="KW-0520">NAD</keyword>
<accession>A0A2T0Q7B7</accession>
<dbReference type="InterPro" id="IPR029752">
    <property type="entry name" value="D-isomer_DH_CS1"/>
</dbReference>
<dbReference type="InterPro" id="IPR006139">
    <property type="entry name" value="D-isomer_2_OHA_DH_cat_dom"/>
</dbReference>
<dbReference type="SUPFAM" id="SSF51735">
    <property type="entry name" value="NAD(P)-binding Rossmann-fold domains"/>
    <property type="match status" value="1"/>
</dbReference>
<dbReference type="Pfam" id="PF00389">
    <property type="entry name" value="2-Hacid_dh"/>
    <property type="match status" value="1"/>
</dbReference>
<proteinExistence type="inferred from homology"/>
<dbReference type="InterPro" id="IPR029753">
    <property type="entry name" value="D-isomer_DH_CS"/>
</dbReference>
<evidence type="ECO:0000256" key="2">
    <source>
        <dbReference type="ARBA" id="ARBA00022605"/>
    </source>
</evidence>
<reference evidence="8 9" key="1">
    <citation type="submission" date="2018-03" db="EMBL/GenBank/DDBJ databases">
        <title>Genomic Encyclopedia of Archaeal and Bacterial Type Strains, Phase II (KMG-II): from individual species to whole genera.</title>
        <authorList>
            <person name="Goeker M."/>
        </authorList>
    </citation>
    <scope>NUCLEOTIDE SEQUENCE [LARGE SCALE GENOMIC DNA]</scope>
    <source>
        <strain evidence="8 9">DSM 45601</strain>
    </source>
</reference>
<dbReference type="PANTHER" id="PTHR42789">
    <property type="entry name" value="D-ISOMER SPECIFIC 2-HYDROXYACID DEHYDROGENASE FAMILY PROTEIN (AFU_ORTHOLOGUE AFUA_6G10090)"/>
    <property type="match status" value="1"/>
</dbReference>
<feature type="domain" description="D-isomer specific 2-hydroxyacid dehydrogenase NAD-binding" evidence="7">
    <location>
        <begin position="124"/>
        <end position="296"/>
    </location>
</feature>
<dbReference type="GO" id="GO:0008652">
    <property type="term" value="P:amino acid biosynthetic process"/>
    <property type="evidence" value="ECO:0007669"/>
    <property type="project" value="UniProtKB-KW"/>
</dbReference>
<feature type="domain" description="D-isomer specific 2-hydroxyacid dehydrogenase catalytic" evidence="6">
    <location>
        <begin position="47"/>
        <end position="326"/>
    </location>
</feature>
<dbReference type="AlphaFoldDB" id="A0A2T0Q7B7"/>
<gene>
    <name evidence="8" type="ORF">CLV72_103307</name>
</gene>
<keyword evidence="2" id="KW-0028">Amino-acid biosynthesis</keyword>
<evidence type="ECO:0000313" key="8">
    <source>
        <dbReference type="EMBL" id="PRX99702.1"/>
    </source>
</evidence>
<protein>
    <submittedName>
        <fullName evidence="8">D-3-phosphoglycerate dehydrogenase</fullName>
    </submittedName>
</protein>
<evidence type="ECO:0000313" key="9">
    <source>
        <dbReference type="Proteomes" id="UP000237846"/>
    </source>
</evidence>
<dbReference type="PROSITE" id="PS00671">
    <property type="entry name" value="D_2_HYDROXYACID_DH_3"/>
    <property type="match status" value="1"/>
</dbReference>
<dbReference type="Gene3D" id="3.40.50.720">
    <property type="entry name" value="NAD(P)-binding Rossmann-like Domain"/>
    <property type="match status" value="2"/>
</dbReference>
<dbReference type="PANTHER" id="PTHR42789:SF1">
    <property type="entry name" value="D-ISOMER SPECIFIC 2-HYDROXYACID DEHYDROGENASE FAMILY PROTEIN (AFU_ORTHOLOGUE AFUA_6G10090)"/>
    <property type="match status" value="1"/>
</dbReference>
<dbReference type="InterPro" id="IPR050857">
    <property type="entry name" value="D-2-hydroxyacid_DH"/>
</dbReference>
<dbReference type="GO" id="GO:0051287">
    <property type="term" value="F:NAD binding"/>
    <property type="evidence" value="ECO:0007669"/>
    <property type="project" value="InterPro"/>
</dbReference>
<evidence type="ECO:0000256" key="1">
    <source>
        <dbReference type="ARBA" id="ARBA00005854"/>
    </source>
</evidence>
<keyword evidence="3 5" id="KW-0560">Oxidoreductase</keyword>
<evidence type="ECO:0000256" key="4">
    <source>
        <dbReference type="ARBA" id="ARBA00023027"/>
    </source>
</evidence>
<dbReference type="CDD" id="cd12172">
    <property type="entry name" value="PGDH_like_2"/>
    <property type="match status" value="1"/>
</dbReference>
<dbReference type="InterPro" id="IPR006140">
    <property type="entry name" value="D-isomer_DH_NAD-bd"/>
</dbReference>
<dbReference type="Proteomes" id="UP000237846">
    <property type="component" value="Unassembled WGS sequence"/>
</dbReference>
<name>A0A2T0Q7B7_9ACTN</name>
<dbReference type="GO" id="GO:0016616">
    <property type="term" value="F:oxidoreductase activity, acting on the CH-OH group of donors, NAD or NADP as acceptor"/>
    <property type="evidence" value="ECO:0007669"/>
    <property type="project" value="InterPro"/>
</dbReference>
<comment type="caution">
    <text evidence="8">The sequence shown here is derived from an EMBL/GenBank/DDBJ whole genome shotgun (WGS) entry which is preliminary data.</text>
</comment>
<dbReference type="InterPro" id="IPR036291">
    <property type="entry name" value="NAD(P)-bd_dom_sf"/>
</dbReference>
<dbReference type="PROSITE" id="PS00065">
    <property type="entry name" value="D_2_HYDROXYACID_DH_1"/>
    <property type="match status" value="1"/>
</dbReference>
<comment type="similarity">
    <text evidence="1 5">Belongs to the D-isomer specific 2-hydroxyacid dehydrogenase family.</text>
</comment>
<evidence type="ECO:0000259" key="6">
    <source>
        <dbReference type="Pfam" id="PF00389"/>
    </source>
</evidence>
<organism evidence="8 9">
    <name type="scientific">Allonocardiopsis opalescens</name>
    <dbReference type="NCBI Taxonomy" id="1144618"/>
    <lineage>
        <taxon>Bacteria</taxon>
        <taxon>Bacillati</taxon>
        <taxon>Actinomycetota</taxon>
        <taxon>Actinomycetes</taxon>
        <taxon>Streptosporangiales</taxon>
        <taxon>Allonocardiopsis</taxon>
    </lineage>
</organism>
<dbReference type="EMBL" id="PVZC01000003">
    <property type="protein sequence ID" value="PRX99702.1"/>
    <property type="molecule type" value="Genomic_DNA"/>
</dbReference>
<evidence type="ECO:0000256" key="3">
    <source>
        <dbReference type="ARBA" id="ARBA00023002"/>
    </source>
</evidence>
<sequence length="328" mass="33655">MGGRGPVGAAAPGVSTLITTPTFGRFSDEPWRVLERAGAAPVRPCADRALPAAELLARMPETDALIVGLDPITAEVMAAGPRLRVIAKHGVGVDNIDLAAARERGVRVVYAPGGNSRAVAELTFGLILDATRQITRTHTEVLAGVWPKHFGPELHGRTLGIVGFGRIGRLLAGYARAFGMDVIAHDPFLAPGAFAGEGVRPVDLGTLLAGADIVSLHLPAEPGAPPLLDRDRLASMRPGACLVNAARGGLVDEAALADLLASGHLGAAALDAFAVEPLGDSPLRAAPNVVLTSHIAACGHAANQAMGLMVAEDVVRVLGGEEPRHAAV</sequence>
<evidence type="ECO:0000256" key="5">
    <source>
        <dbReference type="RuleBase" id="RU003719"/>
    </source>
</evidence>
<dbReference type="SUPFAM" id="SSF52283">
    <property type="entry name" value="Formate/glycerate dehydrogenase catalytic domain-like"/>
    <property type="match status" value="1"/>
</dbReference>
<evidence type="ECO:0000259" key="7">
    <source>
        <dbReference type="Pfam" id="PF02826"/>
    </source>
</evidence>
<dbReference type="Pfam" id="PF02826">
    <property type="entry name" value="2-Hacid_dh_C"/>
    <property type="match status" value="1"/>
</dbReference>
<keyword evidence="9" id="KW-1185">Reference proteome</keyword>